<gene>
    <name evidence="2 4" type="ORF">BDZ99DRAFT_504179</name>
</gene>
<reference evidence="2 4" key="1">
    <citation type="journal article" date="2020" name="Stud. Mycol.">
        <title>101 Dothideomycetes genomes: a test case for predicting lifestyles and emergence of pathogens.</title>
        <authorList>
            <person name="Haridas S."/>
            <person name="Albert R."/>
            <person name="Binder M."/>
            <person name="Bloem J."/>
            <person name="Labutti K."/>
            <person name="Salamov A."/>
            <person name="Andreopoulos B."/>
            <person name="Baker S."/>
            <person name="Barry K."/>
            <person name="Bills G."/>
            <person name="Bluhm B."/>
            <person name="Cannon C."/>
            <person name="Castanera R."/>
            <person name="Culley D."/>
            <person name="Daum C."/>
            <person name="Ezra D."/>
            <person name="Gonzalez J."/>
            <person name="Henrissat B."/>
            <person name="Kuo A."/>
            <person name="Liang C."/>
            <person name="Lipzen A."/>
            <person name="Lutzoni F."/>
            <person name="Magnuson J."/>
            <person name="Mondo S."/>
            <person name="Nolan M."/>
            <person name="Ohm R."/>
            <person name="Pangilinan J."/>
            <person name="Park H.-J."/>
            <person name="Ramirez L."/>
            <person name="Alfaro M."/>
            <person name="Sun H."/>
            <person name="Tritt A."/>
            <person name="Yoshinaga Y."/>
            <person name="Zwiers L.-H."/>
            <person name="Turgeon B."/>
            <person name="Goodwin S."/>
            <person name="Spatafora J."/>
            <person name="Crous P."/>
            <person name="Grigoriev I."/>
        </authorList>
    </citation>
    <scope>NUCLEOTIDE SEQUENCE</scope>
    <source>
        <strain evidence="2 4">CBS 304.34</strain>
    </source>
</reference>
<dbReference type="CDD" id="cd18186">
    <property type="entry name" value="BTB_POZ_ZBTB_KLHL-like"/>
    <property type="match status" value="1"/>
</dbReference>
<keyword evidence="3" id="KW-1185">Reference proteome</keyword>
<sequence>MATENSDQSSTSVTEIAKNGDIILVVGPHKKKIQVCSTVLKNASKYFNAMFGPHFAEGQDLHGDSPKGIPMPDDDANALEILLNIFHLRNDDVPETLGPTEVLDVAVAADKFDCIVAIKHAIRLWLNPGEFQDIVELGHLMAAAYRLDNARAFSEITLAMILLHKDSYLPLADEDIGLLEIVPWKVICFLEERRSRMRVELQQILLDGERGAGTDDDRRCSCSWSSRHSSAYMELLRTKRSGPLQTLDTTISEVLEKLENMDDPTISREWDPCDYRWHTDPKFKRMRNWRLNDFKKSKGLCIDCVRSSTVAARQICRIEH</sequence>
<dbReference type="PROSITE" id="PS50097">
    <property type="entry name" value="BTB"/>
    <property type="match status" value="1"/>
</dbReference>
<name>A0A6A6Y1L6_9PEZI</name>
<evidence type="ECO:0000313" key="2">
    <source>
        <dbReference type="EMBL" id="KAF2801904.1"/>
    </source>
</evidence>
<protein>
    <recommendedName>
        <fullName evidence="1">BTB domain-containing protein</fullName>
    </recommendedName>
</protein>
<dbReference type="SUPFAM" id="SSF54695">
    <property type="entry name" value="POZ domain"/>
    <property type="match status" value="1"/>
</dbReference>
<dbReference type="EMBL" id="MU003726">
    <property type="protein sequence ID" value="KAF2801904.1"/>
    <property type="molecule type" value="Genomic_DNA"/>
</dbReference>
<dbReference type="AlphaFoldDB" id="A0A6A6Y1L6"/>
<dbReference type="Pfam" id="PF00651">
    <property type="entry name" value="BTB"/>
    <property type="match status" value="1"/>
</dbReference>
<dbReference type="Proteomes" id="UP000504636">
    <property type="component" value="Unplaced"/>
</dbReference>
<dbReference type="SMART" id="SM00225">
    <property type="entry name" value="BTB"/>
    <property type="match status" value="1"/>
</dbReference>
<dbReference type="Gene3D" id="3.30.710.10">
    <property type="entry name" value="Potassium Channel Kv1.1, Chain A"/>
    <property type="match status" value="1"/>
</dbReference>
<accession>A0A6A6Y1L6</accession>
<organism evidence="2">
    <name type="scientific">Mytilinidion resinicola</name>
    <dbReference type="NCBI Taxonomy" id="574789"/>
    <lineage>
        <taxon>Eukaryota</taxon>
        <taxon>Fungi</taxon>
        <taxon>Dikarya</taxon>
        <taxon>Ascomycota</taxon>
        <taxon>Pezizomycotina</taxon>
        <taxon>Dothideomycetes</taxon>
        <taxon>Pleosporomycetidae</taxon>
        <taxon>Mytilinidiales</taxon>
        <taxon>Mytilinidiaceae</taxon>
        <taxon>Mytilinidion</taxon>
    </lineage>
</organism>
<reference evidence="4" key="2">
    <citation type="submission" date="2020-04" db="EMBL/GenBank/DDBJ databases">
        <authorList>
            <consortium name="NCBI Genome Project"/>
        </authorList>
    </citation>
    <scope>NUCLEOTIDE SEQUENCE</scope>
    <source>
        <strain evidence="4">CBS 304.34</strain>
    </source>
</reference>
<evidence type="ECO:0000259" key="1">
    <source>
        <dbReference type="PROSITE" id="PS50097"/>
    </source>
</evidence>
<feature type="domain" description="BTB" evidence="1">
    <location>
        <begin position="20"/>
        <end position="95"/>
    </location>
</feature>
<evidence type="ECO:0000313" key="3">
    <source>
        <dbReference type="Proteomes" id="UP000504636"/>
    </source>
</evidence>
<dbReference type="RefSeq" id="XP_033568868.1">
    <property type="nucleotide sequence ID" value="XM_033724026.1"/>
</dbReference>
<dbReference type="GeneID" id="54464919"/>
<dbReference type="InterPro" id="IPR011333">
    <property type="entry name" value="SKP1/BTB/POZ_sf"/>
</dbReference>
<dbReference type="InterPro" id="IPR000210">
    <property type="entry name" value="BTB/POZ_dom"/>
</dbReference>
<evidence type="ECO:0000313" key="4">
    <source>
        <dbReference type="RefSeq" id="XP_033568868.1"/>
    </source>
</evidence>
<dbReference type="OrthoDB" id="5275938at2759"/>
<reference evidence="4" key="3">
    <citation type="submission" date="2025-04" db="UniProtKB">
        <authorList>
            <consortium name="RefSeq"/>
        </authorList>
    </citation>
    <scope>IDENTIFICATION</scope>
    <source>
        <strain evidence="4">CBS 304.34</strain>
    </source>
</reference>
<proteinExistence type="predicted"/>